<organism evidence="8 9">
    <name type="scientific">Stylosanthes scabra</name>
    <dbReference type="NCBI Taxonomy" id="79078"/>
    <lineage>
        <taxon>Eukaryota</taxon>
        <taxon>Viridiplantae</taxon>
        <taxon>Streptophyta</taxon>
        <taxon>Embryophyta</taxon>
        <taxon>Tracheophyta</taxon>
        <taxon>Spermatophyta</taxon>
        <taxon>Magnoliopsida</taxon>
        <taxon>eudicotyledons</taxon>
        <taxon>Gunneridae</taxon>
        <taxon>Pentapetalae</taxon>
        <taxon>rosids</taxon>
        <taxon>fabids</taxon>
        <taxon>Fabales</taxon>
        <taxon>Fabaceae</taxon>
        <taxon>Papilionoideae</taxon>
        <taxon>50 kb inversion clade</taxon>
        <taxon>dalbergioids sensu lato</taxon>
        <taxon>Dalbergieae</taxon>
        <taxon>Pterocarpus clade</taxon>
        <taxon>Stylosanthes</taxon>
    </lineage>
</organism>
<dbReference type="SUPFAM" id="SSF103481">
    <property type="entry name" value="Multidrug resistance efflux transporter EmrE"/>
    <property type="match status" value="1"/>
</dbReference>
<proteinExistence type="inferred from homology"/>
<keyword evidence="3" id="KW-0813">Transport</keyword>
<protein>
    <submittedName>
        <fullName evidence="8">Uncharacterized protein</fullName>
    </submittedName>
</protein>
<evidence type="ECO:0000256" key="6">
    <source>
        <dbReference type="ARBA" id="ARBA00023136"/>
    </source>
</evidence>
<dbReference type="Pfam" id="PF08627">
    <property type="entry name" value="CRT-like"/>
    <property type="match status" value="1"/>
</dbReference>
<evidence type="ECO:0000256" key="4">
    <source>
        <dbReference type="ARBA" id="ARBA00022692"/>
    </source>
</evidence>
<feature type="transmembrane region" description="Helical" evidence="7">
    <location>
        <begin position="236"/>
        <end position="254"/>
    </location>
</feature>
<reference evidence="8 9" key="1">
    <citation type="journal article" date="2023" name="Plants (Basel)">
        <title>Bridging the Gap: Combining Genomics and Transcriptomics Approaches to Understand Stylosanthes scabra, an Orphan Legume from the Brazilian Caatinga.</title>
        <authorList>
            <person name="Ferreira-Neto J.R.C."/>
            <person name="da Silva M.D."/>
            <person name="Binneck E."/>
            <person name="de Melo N.F."/>
            <person name="da Silva R.H."/>
            <person name="de Melo A.L.T.M."/>
            <person name="Pandolfi V."/>
            <person name="Bustamante F.O."/>
            <person name="Brasileiro-Vidal A.C."/>
            <person name="Benko-Iseppon A.M."/>
        </authorList>
    </citation>
    <scope>NUCLEOTIDE SEQUENCE [LARGE SCALE GENOMIC DNA]</scope>
    <source>
        <tissue evidence="8">Leaves</tissue>
    </source>
</reference>
<evidence type="ECO:0000313" key="9">
    <source>
        <dbReference type="Proteomes" id="UP001341840"/>
    </source>
</evidence>
<feature type="transmembrane region" description="Helical" evidence="7">
    <location>
        <begin position="114"/>
        <end position="132"/>
    </location>
</feature>
<keyword evidence="4 7" id="KW-0812">Transmembrane</keyword>
<dbReference type="PANTHER" id="PTHR31326:SF7">
    <property type="entry name" value="(CHLOROQUINE-RESISTANCE TRANSPORTER)-LIKE TRANSPORTER, PUTATIVE-RELATED"/>
    <property type="match status" value="1"/>
</dbReference>
<feature type="transmembrane region" description="Helical" evidence="7">
    <location>
        <begin position="144"/>
        <end position="164"/>
    </location>
</feature>
<evidence type="ECO:0000256" key="3">
    <source>
        <dbReference type="ARBA" id="ARBA00022448"/>
    </source>
</evidence>
<name>A0ABU6RET3_9FABA</name>
<gene>
    <name evidence="8" type="ORF">PIB30_038920</name>
</gene>
<keyword evidence="9" id="KW-1185">Reference proteome</keyword>
<comment type="similarity">
    <text evidence="2">Belongs to the CRT-like transporter family.</text>
</comment>
<comment type="subcellular location">
    <subcellularLocation>
        <location evidence="1">Membrane</location>
        <topology evidence="1">Multi-pass membrane protein</topology>
    </subcellularLocation>
</comment>
<feature type="transmembrane region" description="Helical" evidence="7">
    <location>
        <begin position="266"/>
        <end position="285"/>
    </location>
</feature>
<evidence type="ECO:0000256" key="1">
    <source>
        <dbReference type="ARBA" id="ARBA00004141"/>
    </source>
</evidence>
<evidence type="ECO:0000256" key="7">
    <source>
        <dbReference type="SAM" id="Phobius"/>
    </source>
</evidence>
<feature type="transmembrane region" description="Helical" evidence="7">
    <location>
        <begin position="211"/>
        <end position="229"/>
    </location>
</feature>
<dbReference type="InterPro" id="IPR037185">
    <property type="entry name" value="EmrE-like"/>
</dbReference>
<dbReference type="PANTHER" id="PTHR31326">
    <property type="entry name" value="PROTEIN CLT2, CHLOROPLASTIC"/>
    <property type="match status" value="1"/>
</dbReference>
<keyword evidence="6 7" id="KW-0472">Membrane</keyword>
<feature type="transmembrane region" description="Helical" evidence="7">
    <location>
        <begin position="184"/>
        <end position="205"/>
    </location>
</feature>
<evidence type="ECO:0000256" key="2">
    <source>
        <dbReference type="ARBA" id="ARBA00006690"/>
    </source>
</evidence>
<dbReference type="InterPro" id="IPR013936">
    <property type="entry name" value="CRT-like"/>
</dbReference>
<dbReference type="Proteomes" id="UP001341840">
    <property type="component" value="Unassembled WGS sequence"/>
</dbReference>
<comment type="caution">
    <text evidence="8">The sequence shown here is derived from an EMBL/GenBank/DDBJ whole genome shotgun (WGS) entry which is preliminary data.</text>
</comment>
<evidence type="ECO:0000313" key="8">
    <source>
        <dbReference type="EMBL" id="MED6122343.1"/>
    </source>
</evidence>
<accession>A0ABU6RET3</accession>
<sequence length="350" mass="37577">MELFSRRLSGGGATTSTGVIQLRRPSSETGITTVHYNYDPLRRRRSITLRSPMRLVVAAASEVRSTRGSGAFERSEELAGREKAAGPCSYAVEEDAAVAAAAAGASRQGTAVEVAVAVAATVVTGVGNRVLYKLALVPLKQYPFFLAQLATFGYVIVYFSIMYIRQHAGIVTEEMLSMPKAPYVLIGILEALAAATGMAAAAILSGASIPILSQSFLVWQILLSILFLGRRYKPSQILGCFLVTIGVIITVASGSSAGNSLKEGGVFWSLLMIVSFFLQAADTVLKEIIFLDANRKLKCGSVDLFVVNSYGSAFQCRHYLYSFSSPSFQNYGAYPSVNYQPTLKMVQPAS</sequence>
<evidence type="ECO:0000256" key="5">
    <source>
        <dbReference type="ARBA" id="ARBA00022989"/>
    </source>
</evidence>
<dbReference type="EMBL" id="JASCZI010030411">
    <property type="protein sequence ID" value="MED6122343.1"/>
    <property type="molecule type" value="Genomic_DNA"/>
</dbReference>
<keyword evidence="5 7" id="KW-1133">Transmembrane helix</keyword>